<evidence type="ECO:0000313" key="3">
    <source>
        <dbReference type="Proteomes" id="UP001189429"/>
    </source>
</evidence>
<keyword evidence="3" id="KW-1185">Reference proteome</keyword>
<proteinExistence type="predicted"/>
<evidence type="ECO:0000256" key="1">
    <source>
        <dbReference type="SAM" id="MobiDB-lite"/>
    </source>
</evidence>
<comment type="caution">
    <text evidence="2">The sequence shown here is derived from an EMBL/GenBank/DDBJ whole genome shotgun (WGS) entry which is preliminary data.</text>
</comment>
<dbReference type="EMBL" id="CAUYUJ010009868">
    <property type="protein sequence ID" value="CAK0827877.1"/>
    <property type="molecule type" value="Genomic_DNA"/>
</dbReference>
<feature type="non-terminal residue" evidence="2">
    <location>
        <position position="1"/>
    </location>
</feature>
<feature type="compositionally biased region" description="Low complexity" evidence="1">
    <location>
        <begin position="233"/>
        <end position="263"/>
    </location>
</feature>
<feature type="region of interest" description="Disordered" evidence="1">
    <location>
        <begin position="19"/>
        <end position="318"/>
    </location>
</feature>
<accession>A0ABN9S7L7</accession>
<feature type="compositionally biased region" description="Low complexity" evidence="1">
    <location>
        <begin position="174"/>
        <end position="186"/>
    </location>
</feature>
<name>A0ABN9S7L7_9DINO</name>
<gene>
    <name evidence="2" type="ORF">PCOR1329_LOCUS27293</name>
</gene>
<feature type="compositionally biased region" description="Low complexity" evidence="1">
    <location>
        <begin position="34"/>
        <end position="49"/>
    </location>
</feature>
<feature type="compositionally biased region" description="Low complexity" evidence="1">
    <location>
        <begin position="83"/>
        <end position="103"/>
    </location>
</feature>
<evidence type="ECO:0000313" key="2">
    <source>
        <dbReference type="EMBL" id="CAK0827877.1"/>
    </source>
</evidence>
<dbReference type="Proteomes" id="UP001189429">
    <property type="component" value="Unassembled WGS sequence"/>
</dbReference>
<reference evidence="2" key="1">
    <citation type="submission" date="2023-10" db="EMBL/GenBank/DDBJ databases">
        <authorList>
            <person name="Chen Y."/>
            <person name="Shah S."/>
            <person name="Dougan E. K."/>
            <person name="Thang M."/>
            <person name="Chan C."/>
        </authorList>
    </citation>
    <scope>NUCLEOTIDE SEQUENCE [LARGE SCALE GENOMIC DNA]</scope>
</reference>
<organism evidence="2 3">
    <name type="scientific">Prorocentrum cordatum</name>
    <dbReference type="NCBI Taxonomy" id="2364126"/>
    <lineage>
        <taxon>Eukaryota</taxon>
        <taxon>Sar</taxon>
        <taxon>Alveolata</taxon>
        <taxon>Dinophyceae</taxon>
        <taxon>Prorocentrales</taxon>
        <taxon>Prorocentraceae</taxon>
        <taxon>Prorocentrum</taxon>
    </lineage>
</organism>
<protein>
    <submittedName>
        <fullName evidence="2">Uncharacterized protein</fullName>
    </submittedName>
</protein>
<sequence>GRSTSGIKVCWVVPIVSPLRKTPLPGFPPPTRPPRTGSATPSAAASRGSPRGRPRSGGKSGSPGSSTRVGCARGPPNTRCHAGARASPASAAPPQAAGGEPVAWPRAARRVEDADAARASLTRKRAPLYPEGRPGPNSARHTSRSQAVGARGGLRCAPRWTKGASSVRRARLVSTSRSSWRSDSSRAAGRKRWKPRPEPEGPGSSGCRARWPRTSAAAHSPRGPCGDGGAPCRSARTPPKAAASALASAASTRRPQESATTARRAARGGPGPRATRGARGSGRPRGSRSRALRPAPAAQGWRPRSATGPLHRPGPGQRLVDVRRNLPRLLQRLPRQRGALPAVLGALQRQRGLRHQQVGHHLRGRWGAGLEDDCP</sequence>